<dbReference type="CDD" id="cd23156">
    <property type="entry name" value="Prefoldin_3"/>
    <property type="match status" value="1"/>
</dbReference>
<keyword evidence="2 3" id="KW-0143">Chaperone</keyword>
<dbReference type="Gene3D" id="1.10.287.370">
    <property type="match status" value="1"/>
</dbReference>
<dbReference type="PIRSF" id="PIRSF016396">
    <property type="entry name" value="Prefoldin_subunit_3"/>
    <property type="match status" value="1"/>
</dbReference>
<gene>
    <name evidence="4" type="primary">EOG090X0IRH</name>
</gene>
<accession>A0A9N6ZGA5</accession>
<dbReference type="FunFam" id="1.10.287.370:FF:000001">
    <property type="entry name" value="Prefoldin subunit 3"/>
    <property type="match status" value="1"/>
</dbReference>
<dbReference type="Pfam" id="PF02996">
    <property type="entry name" value="Prefoldin"/>
    <property type="match status" value="1"/>
</dbReference>
<dbReference type="GO" id="GO:0006457">
    <property type="term" value="P:protein folding"/>
    <property type="evidence" value="ECO:0007669"/>
    <property type="project" value="UniProtKB-UniRule"/>
</dbReference>
<dbReference type="EMBL" id="OC989284">
    <property type="protein sequence ID" value="CAG4645939.1"/>
    <property type="molecule type" value="Genomic_DNA"/>
</dbReference>
<organism evidence="4">
    <name type="scientific">Lynceus sp. MCZ IZ 141354</name>
    <dbReference type="NCBI Taxonomy" id="1930659"/>
    <lineage>
        <taxon>Eukaryota</taxon>
        <taxon>Metazoa</taxon>
        <taxon>Ecdysozoa</taxon>
        <taxon>Arthropoda</taxon>
        <taxon>Crustacea</taxon>
        <taxon>Branchiopoda</taxon>
        <taxon>Diplostraca</taxon>
        <taxon>Laevicaudata</taxon>
        <taxon>Lynceidae</taxon>
        <taxon>Lynceus</taxon>
    </lineage>
</organism>
<dbReference type="InterPro" id="IPR009053">
    <property type="entry name" value="Prefoldin"/>
</dbReference>
<dbReference type="SUPFAM" id="SSF46579">
    <property type="entry name" value="Prefoldin"/>
    <property type="match status" value="1"/>
</dbReference>
<comment type="similarity">
    <text evidence="1 3">Belongs to the prefoldin subunit alpha family.</text>
</comment>
<comment type="subunit">
    <text evidence="3">Heterohexamer of two PFD-alpha type and four PFD-beta type subunits.</text>
</comment>
<comment type="function">
    <text evidence="3">Binds specifically to cytosolic chaperonin (c-CPN) and transfers target proteins to it. Binds to nascent polypeptide chain and promotes folding in an environment in which there are many competing pathways for nonnative proteins.</text>
</comment>
<sequence length="177" mass="20591">MEEEKPRSYAGIPEAVFVENVDEFMTGKEGVESVLRQWDELHCKYKYMEVNLLAKRKRLKSQIPDIQKSLEMLAVLKKKFAEESPIETHFLLSDLLHAKAVVDPSQTVCLWLGANVMLEYTLDDAQSLLDLNLDTANKNLGQVQHDLDFLRDQMTTTEVNMARLYNWDVKRRQMDKK</sequence>
<dbReference type="GO" id="GO:0005737">
    <property type="term" value="C:cytoplasm"/>
    <property type="evidence" value="ECO:0007669"/>
    <property type="project" value="UniProtKB-ARBA"/>
</dbReference>
<dbReference type="PANTHER" id="PTHR12409">
    <property type="entry name" value="PREFOLDIN SUBUNIT 3"/>
    <property type="match status" value="1"/>
</dbReference>
<evidence type="ECO:0000256" key="2">
    <source>
        <dbReference type="ARBA" id="ARBA00023186"/>
    </source>
</evidence>
<evidence type="ECO:0000313" key="4">
    <source>
        <dbReference type="EMBL" id="CAG4645939.1"/>
    </source>
</evidence>
<dbReference type="GO" id="GO:0015631">
    <property type="term" value="F:tubulin binding"/>
    <property type="evidence" value="ECO:0007669"/>
    <property type="project" value="TreeGrafter"/>
</dbReference>
<proteinExistence type="inferred from homology"/>
<dbReference type="InterPro" id="IPR004127">
    <property type="entry name" value="Prefoldin_subunit_alpha"/>
</dbReference>
<name>A0A9N6ZGA5_9CRUS</name>
<evidence type="ECO:0000256" key="3">
    <source>
        <dbReference type="PIRNR" id="PIRNR016396"/>
    </source>
</evidence>
<dbReference type="InterPro" id="IPR016655">
    <property type="entry name" value="PFD3"/>
</dbReference>
<dbReference type="GO" id="GO:0016272">
    <property type="term" value="C:prefoldin complex"/>
    <property type="evidence" value="ECO:0007669"/>
    <property type="project" value="UniProtKB-UniRule"/>
</dbReference>
<dbReference type="GO" id="GO:0007021">
    <property type="term" value="P:tubulin complex assembly"/>
    <property type="evidence" value="ECO:0007669"/>
    <property type="project" value="TreeGrafter"/>
</dbReference>
<dbReference type="PANTHER" id="PTHR12409:SF0">
    <property type="entry name" value="PREFOLDIN SUBUNIT 3"/>
    <property type="match status" value="1"/>
</dbReference>
<evidence type="ECO:0000256" key="1">
    <source>
        <dbReference type="ARBA" id="ARBA00010048"/>
    </source>
</evidence>
<dbReference type="GO" id="GO:0007017">
    <property type="term" value="P:microtubule-based process"/>
    <property type="evidence" value="ECO:0007669"/>
    <property type="project" value="TreeGrafter"/>
</dbReference>
<dbReference type="AlphaFoldDB" id="A0A9N6ZGA5"/>
<reference evidence="4" key="1">
    <citation type="submission" date="2021-04" db="EMBL/GenBank/DDBJ databases">
        <authorList>
            <person name="Cornetti L."/>
        </authorList>
    </citation>
    <scope>NUCLEOTIDE SEQUENCE</scope>
</reference>
<protein>
    <recommendedName>
        <fullName evidence="3">Prefoldin subunit 3</fullName>
    </recommendedName>
</protein>